<evidence type="ECO:0000256" key="1">
    <source>
        <dbReference type="SAM" id="MobiDB-lite"/>
    </source>
</evidence>
<dbReference type="EMBL" id="JBEFKJ010000013">
    <property type="protein sequence ID" value="KAL2042635.1"/>
    <property type="molecule type" value="Genomic_DNA"/>
</dbReference>
<feature type="compositionally biased region" description="Acidic residues" evidence="1">
    <location>
        <begin position="29"/>
        <end position="40"/>
    </location>
</feature>
<evidence type="ECO:0000313" key="3">
    <source>
        <dbReference type="Proteomes" id="UP001590950"/>
    </source>
</evidence>
<organism evidence="2 3">
    <name type="scientific">Stereocaulon virgatum</name>
    <dbReference type="NCBI Taxonomy" id="373712"/>
    <lineage>
        <taxon>Eukaryota</taxon>
        <taxon>Fungi</taxon>
        <taxon>Dikarya</taxon>
        <taxon>Ascomycota</taxon>
        <taxon>Pezizomycotina</taxon>
        <taxon>Lecanoromycetes</taxon>
        <taxon>OSLEUM clade</taxon>
        <taxon>Lecanoromycetidae</taxon>
        <taxon>Lecanorales</taxon>
        <taxon>Lecanorineae</taxon>
        <taxon>Stereocaulaceae</taxon>
        <taxon>Stereocaulon</taxon>
    </lineage>
</organism>
<evidence type="ECO:0000313" key="2">
    <source>
        <dbReference type="EMBL" id="KAL2042635.1"/>
    </source>
</evidence>
<evidence type="ECO:0008006" key="4">
    <source>
        <dbReference type="Google" id="ProtNLM"/>
    </source>
</evidence>
<proteinExistence type="predicted"/>
<name>A0ABR4AA34_9LECA</name>
<protein>
    <recommendedName>
        <fullName evidence="4">Chromo domain-containing protein</fullName>
    </recommendedName>
</protein>
<comment type="caution">
    <text evidence="2">The sequence shown here is derived from an EMBL/GenBank/DDBJ whole genome shotgun (WGS) entry which is preliminary data.</text>
</comment>
<accession>A0ABR4AA34</accession>
<keyword evidence="3" id="KW-1185">Reference proteome</keyword>
<sequence>MCEFEDGQHKSVTPDPSSDDDARGQQDDKEAEIDNEEEGYSGDSKRDTLPYLHPTKKRSLRGVGETPRKTRLSKRLAFSSRIESDAETVTVDESVISSDTPSKPRHSSKPRPTSSHLTSLQGDISDDGVMDLVGGGSQMAVTYEQQSWKGEIVQERDVKQWRGWPRKQYLVQWEQSWVDGGRLTAPELLQSWREKKASKSRH</sequence>
<dbReference type="Proteomes" id="UP001590950">
    <property type="component" value="Unassembled WGS sequence"/>
</dbReference>
<feature type="region of interest" description="Disordered" evidence="1">
    <location>
        <begin position="1"/>
        <end position="127"/>
    </location>
</feature>
<reference evidence="2 3" key="1">
    <citation type="submission" date="2024-09" db="EMBL/GenBank/DDBJ databases">
        <title>Rethinking Asexuality: The Enigmatic Case of Functional Sexual Genes in Lepraria (Stereocaulaceae).</title>
        <authorList>
            <person name="Doellman M."/>
            <person name="Sun Y."/>
            <person name="Barcenas-Pena A."/>
            <person name="Lumbsch H.T."/>
            <person name="Grewe F."/>
        </authorList>
    </citation>
    <scope>NUCLEOTIDE SEQUENCE [LARGE SCALE GENOMIC DNA]</scope>
    <source>
        <strain evidence="2 3">Mercado 3170</strain>
    </source>
</reference>
<gene>
    <name evidence="2" type="ORF">N7G274_004394</name>
</gene>